<feature type="transmembrane region" description="Helical" evidence="1">
    <location>
        <begin position="50"/>
        <end position="71"/>
    </location>
</feature>
<keyword evidence="2" id="KW-0732">Signal</keyword>
<name>G8HTF3_9EUPU</name>
<keyword evidence="1" id="KW-0812">Transmembrane</keyword>
<reference evidence="3" key="1">
    <citation type="journal article" date="2011" name="BMC Evol. Biol.">
        <title>Ten new complete mitochondrial genomes of pulmonates (Mollusca: Gastropoda) and their impact on phylogenetic relationships.</title>
        <authorList>
            <person name="White T.R."/>
            <person name="Conrad M.M."/>
            <person name="Tseng R."/>
            <person name="Balayan S."/>
            <person name="Golding R."/>
            <person name="de Frias Martins A.M."/>
            <person name="Dayrat B.A."/>
        </authorList>
    </citation>
    <scope>NUCLEOTIDE SEQUENCE</scope>
</reference>
<organism evidence="3">
    <name type="scientific">Trimusculus reticulatus</name>
    <dbReference type="NCBI Taxonomy" id="981059"/>
    <lineage>
        <taxon>Eukaryota</taxon>
        <taxon>Metazoa</taxon>
        <taxon>Spiralia</taxon>
        <taxon>Lophotrochozoa</taxon>
        <taxon>Mollusca</taxon>
        <taxon>Gastropoda</taxon>
        <taxon>Heterobranchia</taxon>
        <taxon>Euthyneura</taxon>
        <taxon>Panpulmonata</taxon>
        <taxon>Eupulmonata</taxon>
        <taxon>Ellobiida</taxon>
        <taxon>Trimusculoidea</taxon>
        <taxon>Trimusculidae</taxon>
        <taxon>Trimusculus</taxon>
    </lineage>
</organism>
<keyword evidence="1" id="KW-0472">Membrane</keyword>
<keyword evidence="1" id="KW-1133">Transmembrane helix</keyword>
<feature type="chain" id="PRO_5003510133" evidence="2">
    <location>
        <begin position="21"/>
        <end position="151"/>
    </location>
</feature>
<sequence>MDMFFFLLAFFLAGMFPVFSSPISQGALLVLMSFCLVSLISVFSSSWYGYILFLVFIGGLLVLFIYVCMVSSNYSFSAKFSEVVIFALLSLYFLTMVGGSSIARLLGFSTWESGSSLSLLLFVGLVVLLLAAFLGIVRVITGGGALIVSSS</sequence>
<proteinExistence type="predicted"/>
<geneLocation type="mitochondrion" evidence="3"/>
<keyword evidence="3" id="KW-0496">Mitochondrion</keyword>
<feature type="transmembrane region" description="Helical" evidence="1">
    <location>
        <begin position="119"/>
        <end position="148"/>
    </location>
</feature>
<dbReference type="EMBL" id="JN632509">
    <property type="protein sequence ID" value="AEQ93934.1"/>
    <property type="molecule type" value="Genomic_DNA"/>
</dbReference>
<evidence type="ECO:0000256" key="1">
    <source>
        <dbReference type="SAM" id="Phobius"/>
    </source>
</evidence>
<feature type="signal peptide" evidence="2">
    <location>
        <begin position="1"/>
        <end position="20"/>
    </location>
</feature>
<evidence type="ECO:0000256" key="2">
    <source>
        <dbReference type="SAM" id="SignalP"/>
    </source>
</evidence>
<protein>
    <submittedName>
        <fullName evidence="3">NADH dehydrogenase subunit 6</fullName>
    </submittedName>
</protein>
<feature type="transmembrane region" description="Helical" evidence="1">
    <location>
        <begin position="83"/>
        <end position="107"/>
    </location>
</feature>
<dbReference type="AlphaFoldDB" id="G8HTF3"/>
<reference evidence="3" key="2">
    <citation type="submission" date="2011-08" db="EMBL/GenBank/DDBJ databases">
        <authorList>
            <person name="Dayrat B."/>
        </authorList>
    </citation>
    <scope>NUCLEOTIDE SEQUENCE</scope>
</reference>
<evidence type="ECO:0000313" key="3">
    <source>
        <dbReference type="EMBL" id="AEQ93934.1"/>
    </source>
</evidence>
<gene>
    <name evidence="3" type="primary">nad6</name>
</gene>
<accession>G8HTF3</accession>